<dbReference type="InterPro" id="IPR011042">
    <property type="entry name" value="6-blade_b-propeller_TolB-like"/>
</dbReference>
<dbReference type="PANTHER" id="PTHR47572">
    <property type="entry name" value="LIPOPROTEIN-RELATED"/>
    <property type="match status" value="1"/>
</dbReference>
<sequence precursor="true">MLRALHLLPAISALLLLLAVSLLPTEAADSLVADGATLERVADGYKFTEGPAVDREGNVFFTDQPNDRILKWSLDGSVATWLQPCGRSNGLFFDQQGNLLACADGQNELWSIQHDKTHTVLLKGYEEKLFNGPNDLWIAADGSCYFTDPYYRRDYWTRENLDAQLPKRVYRFSPDSKTLQIAADDFKQPNGIVGDPQKKLLYVADIGDKKTYRFQIADDGSLTHRTLFCEMGSDGMTLDTDGNLYLTGKGVTVFSAEGKKLQNIEVPEGWTANVCFGGADRDLLFITASDSLYQVKMKTSGIK</sequence>
<dbReference type="RefSeq" id="WP_145084912.1">
    <property type="nucleotide sequence ID" value="NZ_CP036298.1"/>
</dbReference>
<dbReference type="EC" id="3.1.1.17" evidence="4"/>
<dbReference type="InterPro" id="IPR013658">
    <property type="entry name" value="SGL"/>
</dbReference>
<evidence type="ECO:0000256" key="2">
    <source>
        <dbReference type="SAM" id="SignalP"/>
    </source>
</evidence>
<evidence type="ECO:0000313" key="4">
    <source>
        <dbReference type="EMBL" id="QDV27469.1"/>
    </source>
</evidence>
<dbReference type="InterPro" id="IPR051262">
    <property type="entry name" value="SMP-30/CGR1_Lactonase"/>
</dbReference>
<keyword evidence="5" id="KW-1185">Reference proteome</keyword>
<keyword evidence="1 4" id="KW-0378">Hydrolase</keyword>
<evidence type="ECO:0000313" key="5">
    <source>
        <dbReference type="Proteomes" id="UP000318017"/>
    </source>
</evidence>
<feature type="signal peptide" evidence="2">
    <location>
        <begin position="1"/>
        <end position="27"/>
    </location>
</feature>
<organism evidence="4 5">
    <name type="scientific">Aureliella helgolandensis</name>
    <dbReference type="NCBI Taxonomy" id="2527968"/>
    <lineage>
        <taxon>Bacteria</taxon>
        <taxon>Pseudomonadati</taxon>
        <taxon>Planctomycetota</taxon>
        <taxon>Planctomycetia</taxon>
        <taxon>Pirellulales</taxon>
        <taxon>Pirellulaceae</taxon>
        <taxon>Aureliella</taxon>
    </lineage>
</organism>
<reference evidence="4 5" key="1">
    <citation type="submission" date="2019-02" db="EMBL/GenBank/DDBJ databases">
        <title>Deep-cultivation of Planctomycetes and their phenomic and genomic characterization uncovers novel biology.</title>
        <authorList>
            <person name="Wiegand S."/>
            <person name="Jogler M."/>
            <person name="Boedeker C."/>
            <person name="Pinto D."/>
            <person name="Vollmers J."/>
            <person name="Rivas-Marin E."/>
            <person name="Kohn T."/>
            <person name="Peeters S.H."/>
            <person name="Heuer A."/>
            <person name="Rast P."/>
            <person name="Oberbeckmann S."/>
            <person name="Bunk B."/>
            <person name="Jeske O."/>
            <person name="Meyerdierks A."/>
            <person name="Storesund J.E."/>
            <person name="Kallscheuer N."/>
            <person name="Luecker S."/>
            <person name="Lage O.M."/>
            <person name="Pohl T."/>
            <person name="Merkel B.J."/>
            <person name="Hornburger P."/>
            <person name="Mueller R.-W."/>
            <person name="Bruemmer F."/>
            <person name="Labrenz M."/>
            <person name="Spormann A.M."/>
            <person name="Op den Camp H."/>
            <person name="Overmann J."/>
            <person name="Amann R."/>
            <person name="Jetten M.S.M."/>
            <person name="Mascher T."/>
            <person name="Medema M.H."/>
            <person name="Devos D.P."/>
            <person name="Kaster A.-K."/>
            <person name="Ovreas L."/>
            <person name="Rohde M."/>
            <person name="Galperin M.Y."/>
            <person name="Jogler C."/>
        </authorList>
    </citation>
    <scope>NUCLEOTIDE SEQUENCE [LARGE SCALE GENOMIC DNA]</scope>
    <source>
        <strain evidence="4 5">Q31a</strain>
    </source>
</reference>
<gene>
    <name evidence="4" type="primary">gnl_4</name>
    <name evidence="4" type="ORF">Q31a_58580</name>
</gene>
<dbReference type="PANTHER" id="PTHR47572:SF4">
    <property type="entry name" value="LACTONASE DRP35"/>
    <property type="match status" value="1"/>
</dbReference>
<dbReference type="Pfam" id="PF08450">
    <property type="entry name" value="SGL"/>
    <property type="match status" value="1"/>
</dbReference>
<dbReference type="AlphaFoldDB" id="A0A518GFU1"/>
<evidence type="ECO:0000256" key="1">
    <source>
        <dbReference type="ARBA" id="ARBA00022801"/>
    </source>
</evidence>
<dbReference type="EMBL" id="CP036298">
    <property type="protein sequence ID" value="QDV27469.1"/>
    <property type="molecule type" value="Genomic_DNA"/>
</dbReference>
<dbReference type="GO" id="GO:0004341">
    <property type="term" value="F:gluconolactonase activity"/>
    <property type="evidence" value="ECO:0007669"/>
    <property type="project" value="UniProtKB-EC"/>
</dbReference>
<dbReference type="OrthoDB" id="272794at2"/>
<evidence type="ECO:0000259" key="3">
    <source>
        <dbReference type="Pfam" id="PF08450"/>
    </source>
</evidence>
<proteinExistence type="predicted"/>
<accession>A0A518GFU1</accession>
<keyword evidence="2" id="KW-0732">Signal</keyword>
<name>A0A518GFU1_9BACT</name>
<feature type="chain" id="PRO_5021947213" evidence="2">
    <location>
        <begin position="28"/>
        <end position="303"/>
    </location>
</feature>
<dbReference type="SUPFAM" id="SSF63829">
    <property type="entry name" value="Calcium-dependent phosphotriesterase"/>
    <property type="match status" value="1"/>
</dbReference>
<protein>
    <submittedName>
        <fullName evidence="4">Gluconolactonase</fullName>
        <ecNumber evidence="4">3.1.1.17</ecNumber>
    </submittedName>
</protein>
<dbReference type="KEGG" id="ahel:Q31a_58580"/>
<dbReference type="Gene3D" id="2.120.10.30">
    <property type="entry name" value="TolB, C-terminal domain"/>
    <property type="match status" value="1"/>
</dbReference>
<feature type="domain" description="SMP-30/Gluconolactonase/LRE-like region" evidence="3">
    <location>
        <begin position="47"/>
        <end position="289"/>
    </location>
</feature>
<dbReference type="Proteomes" id="UP000318017">
    <property type="component" value="Chromosome"/>
</dbReference>